<dbReference type="Gene3D" id="3.30.1490.480">
    <property type="entry name" value="Endolytic murein transglycosylase"/>
    <property type="match status" value="2"/>
</dbReference>
<dbReference type="GO" id="GO:0005886">
    <property type="term" value="C:plasma membrane"/>
    <property type="evidence" value="ECO:0007669"/>
    <property type="project" value="UniProtKB-SubCell"/>
</dbReference>
<evidence type="ECO:0000256" key="7">
    <source>
        <dbReference type="HAMAP-Rule" id="MF_02065"/>
    </source>
</evidence>
<evidence type="ECO:0000256" key="5">
    <source>
        <dbReference type="ARBA" id="ARBA00023239"/>
    </source>
</evidence>
<feature type="transmembrane region" description="Helical" evidence="7">
    <location>
        <begin position="18"/>
        <end position="36"/>
    </location>
</feature>
<proteinExistence type="inferred from homology"/>
<sequence>MTSKQSHLADAKLRGQKWWLLFALSILLLGGGLYYVQNQLQPPNTSGQAVEINIEEGATAATVGQRLAELNMIKNPTLFKWYLSYQGTSANLKIGKYYLKQGMSTEEIARVLVEGDAKFNTVKFTIPEGLTVEQIGDALVKQNVVKDKQAFLNEVDKGAFDNAFVKEIPANTGIKHRLEGYLFPETYEVYQDATPHQVVETMLRQTQATMSAEWQEQLKKQGLSLHSALTIASLVEREARVDQERSIISGVIQNRLKAEPPMKLQIDATVQYILGKQKETLLFKDLEIESPYNTYLHEGLPPGPIAAPGRNSIQAALYPAAHDFYFYVTKNDGTGGHYFAHTFEEHEKNIAKSQ</sequence>
<dbReference type="Proteomes" id="UP000245634">
    <property type="component" value="Unassembled WGS sequence"/>
</dbReference>
<keyword evidence="9" id="KW-1185">Reference proteome</keyword>
<keyword evidence="2 7" id="KW-0812">Transmembrane</keyword>
<evidence type="ECO:0000313" key="9">
    <source>
        <dbReference type="Proteomes" id="UP000245634"/>
    </source>
</evidence>
<evidence type="ECO:0000256" key="6">
    <source>
        <dbReference type="ARBA" id="ARBA00023316"/>
    </source>
</evidence>
<reference evidence="8 9" key="1">
    <citation type="submission" date="2018-05" db="EMBL/GenBank/DDBJ databases">
        <title>Genomic Encyclopedia of Type Strains, Phase IV (KMG-IV): sequencing the most valuable type-strain genomes for metagenomic binning, comparative biology and taxonomic classification.</title>
        <authorList>
            <person name="Goeker M."/>
        </authorList>
    </citation>
    <scope>NUCLEOTIDE SEQUENCE [LARGE SCALE GENOMIC DNA]</scope>
    <source>
        <strain evidence="8 9">DSM 18773</strain>
    </source>
</reference>
<dbReference type="GO" id="GO:0009252">
    <property type="term" value="P:peptidoglycan biosynthetic process"/>
    <property type="evidence" value="ECO:0007669"/>
    <property type="project" value="UniProtKB-UniRule"/>
</dbReference>
<evidence type="ECO:0000256" key="4">
    <source>
        <dbReference type="ARBA" id="ARBA00023136"/>
    </source>
</evidence>
<dbReference type="EC" id="4.2.2.29" evidence="7"/>
<accession>A0A316D4E1</accession>
<feature type="site" description="Important for catalytic activity" evidence="7">
    <location>
        <position position="238"/>
    </location>
</feature>
<dbReference type="NCBIfam" id="TIGR00247">
    <property type="entry name" value="endolytic transglycosylase MltG"/>
    <property type="match status" value="1"/>
</dbReference>
<organism evidence="8 9">
    <name type="scientific">Tumebacillus permanentifrigoris</name>
    <dbReference type="NCBI Taxonomy" id="378543"/>
    <lineage>
        <taxon>Bacteria</taxon>
        <taxon>Bacillati</taxon>
        <taxon>Bacillota</taxon>
        <taxon>Bacilli</taxon>
        <taxon>Bacillales</taxon>
        <taxon>Alicyclobacillaceae</taxon>
        <taxon>Tumebacillus</taxon>
    </lineage>
</organism>
<keyword evidence="5 7" id="KW-0456">Lyase</keyword>
<keyword evidence="6 7" id="KW-0961">Cell wall biogenesis/degradation</keyword>
<name>A0A316D4E1_9BACL</name>
<dbReference type="CDD" id="cd08010">
    <property type="entry name" value="MltG_like"/>
    <property type="match status" value="1"/>
</dbReference>
<comment type="function">
    <text evidence="7">Functions as a peptidoglycan terminase that cleaves nascent peptidoglycan strands endolytically to terminate their elongation.</text>
</comment>
<keyword evidence="4 7" id="KW-0472">Membrane</keyword>
<dbReference type="InterPro" id="IPR003770">
    <property type="entry name" value="MLTG-like"/>
</dbReference>
<comment type="caution">
    <text evidence="8">The sequence shown here is derived from an EMBL/GenBank/DDBJ whole genome shotgun (WGS) entry which is preliminary data.</text>
</comment>
<dbReference type="EMBL" id="QGGL01000027">
    <property type="protein sequence ID" value="PWK05097.1"/>
    <property type="molecule type" value="Genomic_DNA"/>
</dbReference>
<dbReference type="HAMAP" id="MF_02065">
    <property type="entry name" value="MltG"/>
    <property type="match status" value="1"/>
</dbReference>
<dbReference type="RefSeq" id="WP_170119603.1">
    <property type="nucleotide sequence ID" value="NZ_QGGL01000027.1"/>
</dbReference>
<comment type="subcellular location">
    <subcellularLocation>
        <location evidence="7">Cell membrane</location>
        <topology evidence="7">Single-pass membrane protein</topology>
    </subcellularLocation>
</comment>
<dbReference type="GO" id="GO:0071555">
    <property type="term" value="P:cell wall organization"/>
    <property type="evidence" value="ECO:0007669"/>
    <property type="project" value="UniProtKB-KW"/>
</dbReference>
<evidence type="ECO:0000313" key="8">
    <source>
        <dbReference type="EMBL" id="PWK05097.1"/>
    </source>
</evidence>
<dbReference type="Pfam" id="PF02618">
    <property type="entry name" value="YceG"/>
    <property type="match status" value="1"/>
</dbReference>
<evidence type="ECO:0000256" key="2">
    <source>
        <dbReference type="ARBA" id="ARBA00022692"/>
    </source>
</evidence>
<keyword evidence="1 7" id="KW-1003">Cell membrane</keyword>
<gene>
    <name evidence="7" type="primary">mltG</name>
    <name evidence="8" type="ORF">C7459_12729</name>
</gene>
<keyword evidence="3 7" id="KW-1133">Transmembrane helix</keyword>
<dbReference type="PANTHER" id="PTHR30518">
    <property type="entry name" value="ENDOLYTIC MUREIN TRANSGLYCOSYLASE"/>
    <property type="match status" value="1"/>
</dbReference>
<evidence type="ECO:0000256" key="1">
    <source>
        <dbReference type="ARBA" id="ARBA00022475"/>
    </source>
</evidence>
<comment type="catalytic activity">
    <reaction evidence="7">
        <text>a peptidoglycan chain = a peptidoglycan chain with N-acetyl-1,6-anhydromuramyl-[peptide] at the reducing end + a peptidoglycan chain with N-acetylglucosamine at the non-reducing end.</text>
        <dbReference type="EC" id="4.2.2.29"/>
    </reaction>
</comment>
<evidence type="ECO:0000256" key="3">
    <source>
        <dbReference type="ARBA" id="ARBA00022989"/>
    </source>
</evidence>
<dbReference type="GO" id="GO:0008932">
    <property type="term" value="F:lytic endotransglycosylase activity"/>
    <property type="evidence" value="ECO:0007669"/>
    <property type="project" value="UniProtKB-UniRule"/>
</dbReference>
<protein>
    <recommendedName>
        <fullName evidence="7">Endolytic murein transglycosylase</fullName>
        <ecNumber evidence="7">4.2.2.29</ecNumber>
    </recommendedName>
    <alternativeName>
        <fullName evidence="7">Peptidoglycan lytic transglycosylase</fullName>
    </alternativeName>
    <alternativeName>
        <fullName evidence="7">Peptidoglycan polymerization terminase</fullName>
    </alternativeName>
</protein>
<comment type="similarity">
    <text evidence="7">Belongs to the transglycosylase MltG family.</text>
</comment>
<dbReference type="AlphaFoldDB" id="A0A316D4E1"/>
<dbReference type="Gene3D" id="3.30.160.60">
    <property type="entry name" value="Classic Zinc Finger"/>
    <property type="match status" value="1"/>
</dbReference>
<dbReference type="PANTHER" id="PTHR30518:SF2">
    <property type="entry name" value="ENDOLYTIC MUREIN TRANSGLYCOSYLASE"/>
    <property type="match status" value="1"/>
</dbReference>